<reference evidence="3" key="1">
    <citation type="journal article" date="2020" name="Stud. Mycol.">
        <title>101 Dothideomycetes genomes: a test case for predicting lifestyles and emergence of pathogens.</title>
        <authorList>
            <person name="Haridas S."/>
            <person name="Albert R."/>
            <person name="Binder M."/>
            <person name="Bloem J."/>
            <person name="Labutti K."/>
            <person name="Salamov A."/>
            <person name="Andreopoulos B."/>
            <person name="Baker S."/>
            <person name="Barry K."/>
            <person name="Bills G."/>
            <person name="Bluhm B."/>
            <person name="Cannon C."/>
            <person name="Castanera R."/>
            <person name="Culley D."/>
            <person name="Daum C."/>
            <person name="Ezra D."/>
            <person name="Gonzalez J."/>
            <person name="Henrissat B."/>
            <person name="Kuo A."/>
            <person name="Liang C."/>
            <person name="Lipzen A."/>
            <person name="Lutzoni F."/>
            <person name="Magnuson J."/>
            <person name="Mondo S."/>
            <person name="Nolan M."/>
            <person name="Ohm R."/>
            <person name="Pangilinan J."/>
            <person name="Park H.-J."/>
            <person name="Ramirez L."/>
            <person name="Alfaro M."/>
            <person name="Sun H."/>
            <person name="Tritt A."/>
            <person name="Yoshinaga Y."/>
            <person name="Zwiers L.-H."/>
            <person name="Turgeon B."/>
            <person name="Goodwin S."/>
            <person name="Spatafora J."/>
            <person name="Crous P."/>
            <person name="Grigoriev I."/>
        </authorList>
    </citation>
    <scope>NUCLEOTIDE SEQUENCE</scope>
    <source>
        <strain evidence="3">CBS 130266</strain>
    </source>
</reference>
<name>A0A9P4NG16_9PEZI</name>
<accession>A0A9P4NG16</accession>
<comment type="caution">
    <text evidence="3">The sequence shown here is derived from an EMBL/GenBank/DDBJ whole genome shotgun (WGS) entry which is preliminary data.</text>
</comment>
<evidence type="ECO:0000259" key="2">
    <source>
        <dbReference type="Pfam" id="PF24864"/>
    </source>
</evidence>
<sequence length="404" mass="47164">MAEKRKVRGEPGEAATSKRQKPRLLLNVNKASAETRAITKHNDETPFFKLPKEIRDQIYKLVLSDRIIHNYRNNRSRNNQWDDNWTLTVCRCRQTNQEIYEEFIAPRAAHYTEPGKWTDHHIHCKKMRILTDNFAPDEQLLPAESVTAQFLRTCRRIYYEASYLLLSSNTLSLGDLHMLNEWVGSLMPAQQRQIKSINLHLGADDANNGLPTLLLPNVQALTGLRYLHVTSEMDWPTGAEFYEARQKFLQGGSSFLISSTRNVYDLRRCSLAKVTMTVIDREPSPLRLNRYQWRWSVAEKHKLAKHFEAQLLTEWNEEEHQEQQAMERAKKLEGRKKSLTHMKTTLQALQTSRKTIRNEAKCKTLEKRIHKEEAANMKSEEYNAKRRVLLQKKKSEILTGRGIV</sequence>
<keyword evidence="4" id="KW-1185">Reference proteome</keyword>
<dbReference type="Proteomes" id="UP000800235">
    <property type="component" value="Unassembled WGS sequence"/>
</dbReference>
<gene>
    <name evidence="3" type="ORF">EJ08DRAFT_683446</name>
</gene>
<dbReference type="Pfam" id="PF24864">
    <property type="entry name" value="DUF7730"/>
    <property type="match status" value="1"/>
</dbReference>
<proteinExistence type="predicted"/>
<organism evidence="3 4">
    <name type="scientific">Tothia fuscella</name>
    <dbReference type="NCBI Taxonomy" id="1048955"/>
    <lineage>
        <taxon>Eukaryota</taxon>
        <taxon>Fungi</taxon>
        <taxon>Dikarya</taxon>
        <taxon>Ascomycota</taxon>
        <taxon>Pezizomycotina</taxon>
        <taxon>Dothideomycetes</taxon>
        <taxon>Pleosporomycetidae</taxon>
        <taxon>Venturiales</taxon>
        <taxon>Cylindrosympodiaceae</taxon>
        <taxon>Tothia</taxon>
    </lineage>
</organism>
<dbReference type="EMBL" id="MU007113">
    <property type="protein sequence ID" value="KAF2420132.1"/>
    <property type="molecule type" value="Genomic_DNA"/>
</dbReference>
<evidence type="ECO:0000313" key="4">
    <source>
        <dbReference type="Proteomes" id="UP000800235"/>
    </source>
</evidence>
<feature type="region of interest" description="Disordered" evidence="1">
    <location>
        <begin position="1"/>
        <end position="21"/>
    </location>
</feature>
<dbReference type="AlphaFoldDB" id="A0A9P4NG16"/>
<dbReference type="PANTHER" id="PTHR38790">
    <property type="entry name" value="2EXR DOMAIN-CONTAINING PROTEIN-RELATED"/>
    <property type="match status" value="1"/>
</dbReference>
<protein>
    <recommendedName>
        <fullName evidence="2">DUF7730 domain-containing protein</fullName>
    </recommendedName>
</protein>
<dbReference type="OrthoDB" id="5413827at2759"/>
<feature type="compositionally biased region" description="Basic and acidic residues" evidence="1">
    <location>
        <begin position="1"/>
        <end position="11"/>
    </location>
</feature>
<evidence type="ECO:0000313" key="3">
    <source>
        <dbReference type="EMBL" id="KAF2420132.1"/>
    </source>
</evidence>
<dbReference type="InterPro" id="IPR056632">
    <property type="entry name" value="DUF7730"/>
</dbReference>
<feature type="domain" description="DUF7730" evidence="2">
    <location>
        <begin position="42"/>
        <end position="201"/>
    </location>
</feature>
<evidence type="ECO:0000256" key="1">
    <source>
        <dbReference type="SAM" id="MobiDB-lite"/>
    </source>
</evidence>